<evidence type="ECO:0000256" key="1">
    <source>
        <dbReference type="SAM" id="MobiDB-lite"/>
    </source>
</evidence>
<dbReference type="EMBL" id="CABPSH010000008">
    <property type="protein sequence ID" value="VVE25047.1"/>
    <property type="molecule type" value="Genomic_DNA"/>
</dbReference>
<dbReference type="Proteomes" id="UP000400981">
    <property type="component" value="Unassembled WGS sequence"/>
</dbReference>
<reference evidence="2 3" key="1">
    <citation type="submission" date="2019-08" db="EMBL/GenBank/DDBJ databases">
        <authorList>
            <person name="Peeters C."/>
        </authorList>
    </citation>
    <scope>NUCLEOTIDE SEQUENCE [LARGE SCALE GENOMIC DNA]</scope>
    <source>
        <strain evidence="2 3">LMG 31012</strain>
    </source>
</reference>
<keyword evidence="3" id="KW-1185">Reference proteome</keyword>
<evidence type="ECO:0000313" key="2">
    <source>
        <dbReference type="EMBL" id="VVE25047.1"/>
    </source>
</evidence>
<dbReference type="AlphaFoldDB" id="A0A5E4WIZ6"/>
<protein>
    <submittedName>
        <fullName evidence="2">Uncharacterized protein</fullName>
    </submittedName>
</protein>
<feature type="region of interest" description="Disordered" evidence="1">
    <location>
        <begin position="40"/>
        <end position="68"/>
    </location>
</feature>
<sequence>MDAVSLIGIDRLWLFQNIFTKGLPGYGVFTNISSLATTATQRKRRSGGGDGLESPVVSGFGASESLRR</sequence>
<proteinExistence type="predicted"/>
<name>A0A5E4WIZ6_9BURK</name>
<accession>A0A5E4WIZ6</accession>
<evidence type="ECO:0000313" key="3">
    <source>
        <dbReference type="Proteomes" id="UP000400981"/>
    </source>
</evidence>
<organism evidence="2 3">
    <name type="scientific">Pandoraea eparura</name>
    <dbReference type="NCBI Taxonomy" id="2508291"/>
    <lineage>
        <taxon>Bacteria</taxon>
        <taxon>Pseudomonadati</taxon>
        <taxon>Pseudomonadota</taxon>
        <taxon>Betaproteobacteria</taxon>
        <taxon>Burkholderiales</taxon>
        <taxon>Burkholderiaceae</taxon>
        <taxon>Pandoraea</taxon>
    </lineage>
</organism>
<gene>
    <name evidence="2" type="ORF">PEP31012_03356</name>
</gene>